<name>A0A2U1MM09_ARTAN</name>
<dbReference type="PANTHER" id="PTHR16171:SF7">
    <property type="entry name" value="DNA REPAIR PROTEIN RAD2"/>
    <property type="match status" value="1"/>
</dbReference>
<evidence type="ECO:0000313" key="4">
    <source>
        <dbReference type="EMBL" id="PWA62278.1"/>
    </source>
</evidence>
<keyword evidence="5" id="KW-1185">Reference proteome</keyword>
<keyword evidence="4" id="KW-0255">Endonuclease</keyword>
<feature type="region of interest" description="Disordered" evidence="3">
    <location>
        <begin position="106"/>
        <end position="131"/>
    </location>
</feature>
<comment type="caution">
    <text evidence="4">The sequence shown here is derived from an EMBL/GenBank/DDBJ whole genome shotgun (WGS) entry which is preliminary data.</text>
</comment>
<accession>A0A2U1MM09</accession>
<keyword evidence="4" id="KW-0378">Hydrolase</keyword>
<dbReference type="Proteomes" id="UP000245207">
    <property type="component" value="Unassembled WGS sequence"/>
</dbReference>
<keyword evidence="4" id="KW-0540">Nuclease</keyword>
<dbReference type="AlphaFoldDB" id="A0A2U1MM09"/>
<dbReference type="OrthoDB" id="31113at2759"/>
<sequence length="191" mass="21427">MVIAIYEKRDILDSIVRNMILWFLSEAGYSSMPQFFHLELLYDAYILDIESELGLTREKLMRTEGISGIGFVNAAEVLNAFPEKDGLQKFREWIQSPDPSILGKVNAKEGSSTRKTGSNISAEEASTVDDDKHCNPQWTLEVDFDSIVVRLQISQVAKAGNVEGNEIWPLEFPMTVKEKVVVIPEGMLISS</sequence>
<protein>
    <submittedName>
        <fullName evidence="4">XPG/Rad2 endonuclease, PIN domain-like protein</fullName>
    </submittedName>
</protein>
<reference evidence="4 5" key="1">
    <citation type="journal article" date="2018" name="Mol. Plant">
        <title>The genome of Artemisia annua provides insight into the evolution of Asteraceae family and artemisinin biosynthesis.</title>
        <authorList>
            <person name="Shen Q."/>
            <person name="Zhang L."/>
            <person name="Liao Z."/>
            <person name="Wang S."/>
            <person name="Yan T."/>
            <person name="Shi P."/>
            <person name="Liu M."/>
            <person name="Fu X."/>
            <person name="Pan Q."/>
            <person name="Wang Y."/>
            <person name="Lv Z."/>
            <person name="Lu X."/>
            <person name="Zhang F."/>
            <person name="Jiang W."/>
            <person name="Ma Y."/>
            <person name="Chen M."/>
            <person name="Hao X."/>
            <person name="Li L."/>
            <person name="Tang Y."/>
            <person name="Lv G."/>
            <person name="Zhou Y."/>
            <person name="Sun X."/>
            <person name="Brodelius P.E."/>
            <person name="Rose J.K.C."/>
            <person name="Tang K."/>
        </authorList>
    </citation>
    <scope>NUCLEOTIDE SEQUENCE [LARGE SCALE GENOMIC DNA]</scope>
    <source>
        <strain evidence="5">cv. Huhao1</strain>
        <tissue evidence="4">Leaf</tissue>
    </source>
</reference>
<gene>
    <name evidence="4" type="ORF">CTI12_AA347820</name>
</gene>
<proteinExistence type="predicted"/>
<evidence type="ECO:0000256" key="2">
    <source>
        <dbReference type="ARBA" id="ARBA00023242"/>
    </source>
</evidence>
<organism evidence="4 5">
    <name type="scientific">Artemisia annua</name>
    <name type="common">Sweet wormwood</name>
    <dbReference type="NCBI Taxonomy" id="35608"/>
    <lineage>
        <taxon>Eukaryota</taxon>
        <taxon>Viridiplantae</taxon>
        <taxon>Streptophyta</taxon>
        <taxon>Embryophyta</taxon>
        <taxon>Tracheophyta</taxon>
        <taxon>Spermatophyta</taxon>
        <taxon>Magnoliopsida</taxon>
        <taxon>eudicotyledons</taxon>
        <taxon>Gunneridae</taxon>
        <taxon>Pentapetalae</taxon>
        <taxon>asterids</taxon>
        <taxon>campanulids</taxon>
        <taxon>Asterales</taxon>
        <taxon>Asteraceae</taxon>
        <taxon>Asteroideae</taxon>
        <taxon>Anthemideae</taxon>
        <taxon>Artemisiinae</taxon>
        <taxon>Artemisia</taxon>
    </lineage>
</organism>
<dbReference type="GO" id="GO:0003697">
    <property type="term" value="F:single-stranded DNA binding"/>
    <property type="evidence" value="ECO:0007669"/>
    <property type="project" value="TreeGrafter"/>
</dbReference>
<keyword evidence="2" id="KW-0539">Nucleus</keyword>
<evidence type="ECO:0000256" key="3">
    <source>
        <dbReference type="SAM" id="MobiDB-lite"/>
    </source>
</evidence>
<dbReference type="EMBL" id="PKPP01004904">
    <property type="protein sequence ID" value="PWA62278.1"/>
    <property type="molecule type" value="Genomic_DNA"/>
</dbReference>
<dbReference type="STRING" id="35608.A0A2U1MM09"/>
<evidence type="ECO:0000256" key="1">
    <source>
        <dbReference type="ARBA" id="ARBA00004123"/>
    </source>
</evidence>
<evidence type="ECO:0000313" key="5">
    <source>
        <dbReference type="Proteomes" id="UP000245207"/>
    </source>
</evidence>
<comment type="subcellular location">
    <subcellularLocation>
        <location evidence="1">Nucleus</location>
    </subcellularLocation>
</comment>
<feature type="compositionally biased region" description="Polar residues" evidence="3">
    <location>
        <begin position="109"/>
        <end position="121"/>
    </location>
</feature>
<dbReference type="GO" id="GO:0004520">
    <property type="term" value="F:DNA endonuclease activity"/>
    <property type="evidence" value="ECO:0007669"/>
    <property type="project" value="TreeGrafter"/>
</dbReference>
<dbReference type="GO" id="GO:0005634">
    <property type="term" value="C:nucleus"/>
    <property type="evidence" value="ECO:0007669"/>
    <property type="project" value="UniProtKB-SubCell"/>
</dbReference>
<dbReference type="PANTHER" id="PTHR16171">
    <property type="entry name" value="DNA REPAIR PROTEIN COMPLEMENTING XP-G CELLS-RELATED"/>
    <property type="match status" value="1"/>
</dbReference>